<name>A0A6A6QG99_9PEZI</name>
<protein>
    <submittedName>
        <fullName evidence="2">Uncharacterized protein</fullName>
    </submittedName>
</protein>
<evidence type="ECO:0000313" key="3">
    <source>
        <dbReference type="Proteomes" id="UP000799750"/>
    </source>
</evidence>
<evidence type="ECO:0000256" key="1">
    <source>
        <dbReference type="SAM" id="MobiDB-lite"/>
    </source>
</evidence>
<feature type="compositionally biased region" description="Basic and acidic residues" evidence="1">
    <location>
        <begin position="304"/>
        <end position="316"/>
    </location>
</feature>
<evidence type="ECO:0000313" key="2">
    <source>
        <dbReference type="EMBL" id="KAF2491438.1"/>
    </source>
</evidence>
<reference evidence="2" key="1">
    <citation type="journal article" date="2020" name="Stud. Mycol.">
        <title>101 Dothideomycetes genomes: a test case for predicting lifestyles and emergence of pathogens.</title>
        <authorList>
            <person name="Haridas S."/>
            <person name="Albert R."/>
            <person name="Binder M."/>
            <person name="Bloem J."/>
            <person name="Labutti K."/>
            <person name="Salamov A."/>
            <person name="Andreopoulos B."/>
            <person name="Baker S."/>
            <person name="Barry K."/>
            <person name="Bills G."/>
            <person name="Bluhm B."/>
            <person name="Cannon C."/>
            <person name="Castanera R."/>
            <person name="Culley D."/>
            <person name="Daum C."/>
            <person name="Ezra D."/>
            <person name="Gonzalez J."/>
            <person name="Henrissat B."/>
            <person name="Kuo A."/>
            <person name="Liang C."/>
            <person name="Lipzen A."/>
            <person name="Lutzoni F."/>
            <person name="Magnuson J."/>
            <person name="Mondo S."/>
            <person name="Nolan M."/>
            <person name="Ohm R."/>
            <person name="Pangilinan J."/>
            <person name="Park H.-J."/>
            <person name="Ramirez L."/>
            <person name="Alfaro M."/>
            <person name="Sun H."/>
            <person name="Tritt A."/>
            <person name="Yoshinaga Y."/>
            <person name="Zwiers L.-H."/>
            <person name="Turgeon B."/>
            <person name="Goodwin S."/>
            <person name="Spatafora J."/>
            <person name="Crous P."/>
            <person name="Grigoriev I."/>
        </authorList>
    </citation>
    <scope>NUCLEOTIDE SEQUENCE</scope>
    <source>
        <strain evidence="2">CBS 269.34</strain>
    </source>
</reference>
<organism evidence="2 3">
    <name type="scientific">Lophium mytilinum</name>
    <dbReference type="NCBI Taxonomy" id="390894"/>
    <lineage>
        <taxon>Eukaryota</taxon>
        <taxon>Fungi</taxon>
        <taxon>Dikarya</taxon>
        <taxon>Ascomycota</taxon>
        <taxon>Pezizomycotina</taxon>
        <taxon>Dothideomycetes</taxon>
        <taxon>Pleosporomycetidae</taxon>
        <taxon>Mytilinidiales</taxon>
        <taxon>Mytilinidiaceae</taxon>
        <taxon>Lophium</taxon>
    </lineage>
</organism>
<feature type="region of interest" description="Disordered" evidence="1">
    <location>
        <begin position="304"/>
        <end position="325"/>
    </location>
</feature>
<accession>A0A6A6QG99</accession>
<gene>
    <name evidence="2" type="ORF">BU16DRAFT_542561</name>
</gene>
<dbReference type="OrthoDB" id="5429716at2759"/>
<keyword evidence="3" id="KW-1185">Reference proteome</keyword>
<dbReference type="EMBL" id="MU004195">
    <property type="protein sequence ID" value="KAF2491438.1"/>
    <property type="molecule type" value="Genomic_DNA"/>
</dbReference>
<dbReference type="AlphaFoldDB" id="A0A6A6QG99"/>
<sequence>MAAAITTALTGQGININSLTTTFTPPPGCDTTFLQCSTCSNAWRAQQCHTILHDWASCWPSAISTITTPTPLNGWGFYSPGLICPVGYITACTNISQTLEGLATTSLLLSTPFKPQFALGVGETAVGCCPTIHINTKYNEYTCASRVGYGGGQTCQSAASTEDPAQYLATICESGTPTATSTTYPLSGVSTMLFAAPLFQLNWNSTDRPGFRFDAPAITTITSQSSSMTSTITAAPTLSTSPQPHSAFPTGAKAGIGQQRKLGVVSTTDVQYAEIPPNGKKNLMPQEMPVLVENGGLLELQAEREPTELPTERILHELGPGTPGG</sequence>
<dbReference type="Proteomes" id="UP000799750">
    <property type="component" value="Unassembled WGS sequence"/>
</dbReference>
<proteinExistence type="predicted"/>